<organism evidence="6 7">
    <name type="scientific">Saccharibacillus brassicae</name>
    <dbReference type="NCBI Taxonomy" id="2583377"/>
    <lineage>
        <taxon>Bacteria</taxon>
        <taxon>Bacillati</taxon>
        <taxon>Bacillota</taxon>
        <taxon>Bacilli</taxon>
        <taxon>Bacillales</taxon>
        <taxon>Paenibacillaceae</taxon>
        <taxon>Saccharibacillus</taxon>
    </lineage>
</organism>
<evidence type="ECO:0000256" key="1">
    <source>
        <dbReference type="ARBA" id="ARBA00022490"/>
    </source>
</evidence>
<dbReference type="Pfam" id="PF12833">
    <property type="entry name" value="HTH_18"/>
    <property type="match status" value="1"/>
</dbReference>
<dbReference type="SUPFAM" id="SSF46689">
    <property type="entry name" value="Homeodomain-like"/>
    <property type="match status" value="2"/>
</dbReference>
<dbReference type="InterPro" id="IPR018060">
    <property type="entry name" value="HTH_AraC"/>
</dbReference>
<dbReference type="GO" id="GO:0003700">
    <property type="term" value="F:DNA-binding transcription factor activity"/>
    <property type="evidence" value="ECO:0007669"/>
    <property type="project" value="InterPro"/>
</dbReference>
<keyword evidence="2" id="KW-0805">Transcription regulation</keyword>
<keyword evidence="4" id="KW-0804">Transcription</keyword>
<protein>
    <submittedName>
        <fullName evidence="6">AraC family transcriptional regulator</fullName>
    </submittedName>
</protein>
<evidence type="ECO:0000256" key="2">
    <source>
        <dbReference type="ARBA" id="ARBA00023015"/>
    </source>
</evidence>
<evidence type="ECO:0000256" key="4">
    <source>
        <dbReference type="ARBA" id="ARBA00023163"/>
    </source>
</evidence>
<reference evidence="6 7" key="1">
    <citation type="submission" date="2019-06" db="EMBL/GenBank/DDBJ databases">
        <title>Saccharibacillus brassicae sp. nov., an endophytic bacterium isolated from Chinese cabbage seeds (Brassica pekinensis).</title>
        <authorList>
            <person name="Jiang L."/>
            <person name="Lee J."/>
            <person name="Kim S.W."/>
        </authorList>
    </citation>
    <scope>NUCLEOTIDE SEQUENCE [LARGE SCALE GENOMIC DNA]</scope>
    <source>
        <strain evidence="7">KCTC 43072 / ATSA2</strain>
    </source>
</reference>
<evidence type="ECO:0000256" key="3">
    <source>
        <dbReference type="ARBA" id="ARBA00023125"/>
    </source>
</evidence>
<dbReference type="Gene3D" id="1.10.10.60">
    <property type="entry name" value="Homeodomain-like"/>
    <property type="match status" value="2"/>
</dbReference>
<dbReference type="InterPro" id="IPR003313">
    <property type="entry name" value="AraC-bd"/>
</dbReference>
<evidence type="ECO:0000259" key="5">
    <source>
        <dbReference type="PROSITE" id="PS01124"/>
    </source>
</evidence>
<dbReference type="SUPFAM" id="SSF51215">
    <property type="entry name" value="Regulatory protein AraC"/>
    <property type="match status" value="1"/>
</dbReference>
<dbReference type="PANTHER" id="PTHR46796">
    <property type="entry name" value="HTH-TYPE TRANSCRIPTIONAL ACTIVATOR RHAS-RELATED"/>
    <property type="match status" value="1"/>
</dbReference>
<feature type="domain" description="HTH araC/xylS-type" evidence="5">
    <location>
        <begin position="173"/>
        <end position="271"/>
    </location>
</feature>
<dbReference type="SMART" id="SM00342">
    <property type="entry name" value="HTH_ARAC"/>
    <property type="match status" value="1"/>
</dbReference>
<dbReference type="RefSeq" id="WP_141449669.1">
    <property type="nucleotide sequence ID" value="NZ_CP041217.1"/>
</dbReference>
<dbReference type="Proteomes" id="UP000316968">
    <property type="component" value="Chromosome"/>
</dbReference>
<accession>A0A4Y6UZE7</accession>
<evidence type="ECO:0000313" key="7">
    <source>
        <dbReference type="Proteomes" id="UP000316968"/>
    </source>
</evidence>
<name>A0A4Y6UZE7_SACBS</name>
<dbReference type="PANTHER" id="PTHR46796:SF13">
    <property type="entry name" value="HTH-TYPE TRANSCRIPTIONAL ACTIVATOR RHAS"/>
    <property type="match status" value="1"/>
</dbReference>
<sequence length="282" mass="31574">MDTHTLQDPAVKIRWAAYKNTSGGWSDIRRNTSVHSLYWIRAGSGRFESERGCYEAQRGELLYLEPGLSMKMAALGGRDLHMAMVLFDAAELSDADGRWPAPARIPRFDLPHRSEWDGERAIELDTAIGRIIERWTLGTPVAEREAGAALLDLLDRLHTGNAPEPGKARALFERGLTLLGQRFAEPLTTGQLAGELHVSVSHLRKLFVHHAGVTPKQMLSRLRLRQAERYLLYTDLTLHAIAGSCGYGDEFHFSRTFKKHKGLSPSAFRRRAKEDGPPDPDV</sequence>
<dbReference type="AlphaFoldDB" id="A0A4Y6UZE7"/>
<dbReference type="PROSITE" id="PS01124">
    <property type="entry name" value="HTH_ARAC_FAMILY_2"/>
    <property type="match status" value="1"/>
</dbReference>
<keyword evidence="3" id="KW-0238">DNA-binding</keyword>
<proteinExistence type="predicted"/>
<dbReference type="GO" id="GO:0043565">
    <property type="term" value="F:sequence-specific DNA binding"/>
    <property type="evidence" value="ECO:0007669"/>
    <property type="project" value="InterPro"/>
</dbReference>
<dbReference type="KEGG" id="saca:FFV09_21085"/>
<dbReference type="EMBL" id="CP041217">
    <property type="protein sequence ID" value="QDH23132.1"/>
    <property type="molecule type" value="Genomic_DNA"/>
</dbReference>
<keyword evidence="7" id="KW-1185">Reference proteome</keyword>
<dbReference type="InterPro" id="IPR050204">
    <property type="entry name" value="AraC_XylS_family_regulators"/>
</dbReference>
<dbReference type="InterPro" id="IPR037923">
    <property type="entry name" value="HTH-like"/>
</dbReference>
<evidence type="ECO:0000313" key="6">
    <source>
        <dbReference type="EMBL" id="QDH23132.1"/>
    </source>
</evidence>
<keyword evidence="1" id="KW-0963">Cytoplasm</keyword>
<dbReference type="InterPro" id="IPR009057">
    <property type="entry name" value="Homeodomain-like_sf"/>
</dbReference>
<dbReference type="Pfam" id="PF02311">
    <property type="entry name" value="AraC_binding"/>
    <property type="match status" value="1"/>
</dbReference>
<gene>
    <name evidence="6" type="ORF">FFV09_21085</name>
</gene>
<dbReference type="OrthoDB" id="2615714at2"/>